<feature type="domain" description="NAD(P)-binding" evidence="6">
    <location>
        <begin position="8"/>
        <end position="348"/>
    </location>
</feature>
<keyword evidence="8" id="KW-1185">Reference proteome</keyword>
<evidence type="ECO:0000313" key="8">
    <source>
        <dbReference type="Proteomes" id="UP000182660"/>
    </source>
</evidence>
<dbReference type="PANTHER" id="PTHR43715:SF1">
    <property type="entry name" value="GDP-MANNOSE 4,6 DEHYDRATASE"/>
    <property type="match status" value="1"/>
</dbReference>
<reference evidence="7 8" key="1">
    <citation type="submission" date="2016-11" db="EMBL/GenBank/DDBJ databases">
        <authorList>
            <person name="Klemetsen T."/>
        </authorList>
    </citation>
    <scope>NUCLEOTIDE SEQUENCE [LARGE SCALE GENOMIC DNA]</scope>
    <source>
        <strain evidence="7">MT 2528</strain>
    </source>
</reference>
<protein>
    <recommendedName>
        <fullName evidence="3 5">GDP-mannose 4,6-dehydratase</fullName>
        <ecNumber evidence="3 5">4.2.1.47</ecNumber>
    </recommendedName>
    <alternativeName>
        <fullName evidence="5">GDP-D-mannose dehydratase</fullName>
    </alternativeName>
</protein>
<gene>
    <name evidence="5" type="primary">gmd</name>
    <name evidence="7" type="ORF">MT2528_1876</name>
</gene>
<comment type="caution">
    <text evidence="5">Lacks conserved residue(s) required for the propagation of feature annotation.</text>
</comment>
<comment type="function">
    <text evidence="5">Catalyzes the conversion of GDP-D-mannose to GDP-4-dehydro-6-deoxy-D-mannose.</text>
</comment>
<dbReference type="EMBL" id="FPLJ01000047">
    <property type="protein sequence ID" value="SGY90184.1"/>
    <property type="molecule type" value="Genomic_DNA"/>
</dbReference>
<evidence type="ECO:0000256" key="2">
    <source>
        <dbReference type="ARBA" id="ARBA00009263"/>
    </source>
</evidence>
<proteinExistence type="inferred from homology"/>
<dbReference type="CDD" id="cd05260">
    <property type="entry name" value="GDP_MD_SDR_e"/>
    <property type="match status" value="1"/>
</dbReference>
<keyword evidence="5" id="KW-0521">NADP</keyword>
<dbReference type="RefSeq" id="WP_075472005.1">
    <property type="nucleotide sequence ID" value="NZ_CAWQZC010000133.1"/>
</dbReference>
<accession>A0ABY1HBP1</accession>
<dbReference type="GeneID" id="61295780"/>
<comment type="caution">
    <text evidence="7">The sequence shown here is derived from an EMBL/GenBank/DDBJ whole genome shotgun (WGS) entry which is preliminary data.</text>
</comment>
<comment type="cofactor">
    <cofactor evidence="1 5">
        <name>NADP(+)</name>
        <dbReference type="ChEBI" id="CHEBI:58349"/>
    </cofactor>
</comment>
<dbReference type="Proteomes" id="UP000182660">
    <property type="component" value="Unassembled WGS sequence"/>
</dbReference>
<dbReference type="SUPFAM" id="SSF51735">
    <property type="entry name" value="NAD(P)-binding Rossmann-fold domains"/>
    <property type="match status" value="1"/>
</dbReference>
<evidence type="ECO:0000313" key="7">
    <source>
        <dbReference type="EMBL" id="SGY90184.1"/>
    </source>
</evidence>
<dbReference type="InterPro" id="IPR006368">
    <property type="entry name" value="GDP_Man_deHydtase"/>
</dbReference>
<name>A0ABY1HBP1_9GAMM</name>
<dbReference type="HAMAP" id="MF_00955">
    <property type="entry name" value="GDP_Man_dehydratase"/>
    <property type="match status" value="1"/>
</dbReference>
<dbReference type="Pfam" id="PF16363">
    <property type="entry name" value="GDP_Man_Dehyd"/>
    <property type="match status" value="1"/>
</dbReference>
<dbReference type="EC" id="4.2.1.47" evidence="3 5"/>
<sequence>MTNKKIALITGVTGQDGSYLAELLLEKGYEVHGIKRRASSLNTERVDHIYQDNHEKNQKFFLHYGDLTDSSNLTRIIKDVQPDEVYNLGAQSHVAVSFECPEYTADVDAMGTLRLLEAIRFLGLEKKTKFYQASTSELYGEVQEIPQRETTPFHPRSPYAVAKMYAYWIVVNFRESYGMYACNGILFNHESPRRGETFVTRKITRAITNISQGLEQCLFLGNMDALRDWGHAKDYVRMQWMMLQQDVADDFVIATGKQISVREFVRMSAQNVGIELEFTGEGVDEIATVVGITGDNAKGVSVGDVIVKVDTRYFRPAEVETLLGDPSKAKEILGWVPQITVEEMCAEMVENDLAKAKQHALLKAHGYSVSVTKES</sequence>
<comment type="catalytic activity">
    <reaction evidence="5">
        <text>GDP-alpha-D-mannose = GDP-4-dehydro-alpha-D-rhamnose + H2O</text>
        <dbReference type="Rhea" id="RHEA:23820"/>
        <dbReference type="ChEBI" id="CHEBI:15377"/>
        <dbReference type="ChEBI" id="CHEBI:57527"/>
        <dbReference type="ChEBI" id="CHEBI:57964"/>
        <dbReference type="EC" id="4.2.1.47"/>
    </reaction>
</comment>
<dbReference type="PANTHER" id="PTHR43715">
    <property type="entry name" value="GDP-MANNOSE 4,6-DEHYDRATASE"/>
    <property type="match status" value="1"/>
</dbReference>
<dbReference type="Gene3D" id="3.40.50.720">
    <property type="entry name" value="NAD(P)-binding Rossmann-like Domain"/>
    <property type="match status" value="1"/>
</dbReference>
<organism evidence="7 8">
    <name type="scientific">Moritella viscosa</name>
    <dbReference type="NCBI Taxonomy" id="80854"/>
    <lineage>
        <taxon>Bacteria</taxon>
        <taxon>Pseudomonadati</taxon>
        <taxon>Pseudomonadota</taxon>
        <taxon>Gammaproteobacteria</taxon>
        <taxon>Alteromonadales</taxon>
        <taxon>Moritellaceae</taxon>
        <taxon>Moritella</taxon>
    </lineage>
</organism>
<keyword evidence="4 5" id="KW-0456">Lyase</keyword>
<dbReference type="InterPro" id="IPR016040">
    <property type="entry name" value="NAD(P)-bd_dom"/>
</dbReference>
<evidence type="ECO:0000256" key="1">
    <source>
        <dbReference type="ARBA" id="ARBA00001937"/>
    </source>
</evidence>
<dbReference type="InterPro" id="IPR036291">
    <property type="entry name" value="NAD(P)-bd_dom_sf"/>
</dbReference>
<dbReference type="NCBIfam" id="TIGR01472">
    <property type="entry name" value="gmd"/>
    <property type="match status" value="1"/>
</dbReference>
<evidence type="ECO:0000259" key="6">
    <source>
        <dbReference type="Pfam" id="PF16363"/>
    </source>
</evidence>
<evidence type="ECO:0000256" key="3">
    <source>
        <dbReference type="ARBA" id="ARBA00011989"/>
    </source>
</evidence>
<comment type="similarity">
    <text evidence="2 5">Belongs to the NAD(P)-dependent epimerase/dehydratase family. GDP-mannose 4,6-dehydratase subfamily.</text>
</comment>
<evidence type="ECO:0000256" key="4">
    <source>
        <dbReference type="ARBA" id="ARBA00023239"/>
    </source>
</evidence>
<evidence type="ECO:0000256" key="5">
    <source>
        <dbReference type="HAMAP-Rule" id="MF_00955"/>
    </source>
</evidence>
<dbReference type="Gene3D" id="3.90.25.10">
    <property type="entry name" value="UDP-galactose 4-epimerase, domain 1"/>
    <property type="match status" value="1"/>
</dbReference>